<dbReference type="GO" id="GO:2000765">
    <property type="term" value="P:regulation of cytoplasmic translation"/>
    <property type="evidence" value="ECO:0007669"/>
    <property type="project" value="EnsemblFungi"/>
</dbReference>
<comment type="cofactor">
    <cofactor evidence="8 10">
        <name>Zn(2+)</name>
        <dbReference type="ChEBI" id="CHEBI:29105"/>
    </cofactor>
    <text evidence="8 10">Binds 1 zinc ion per subunit.</text>
</comment>
<dbReference type="Pfam" id="PF17900">
    <property type="entry name" value="Peptidase_M1_N"/>
    <property type="match status" value="1"/>
</dbReference>
<keyword evidence="4 10" id="KW-0378">Hydrolase</keyword>
<evidence type="ECO:0000256" key="8">
    <source>
        <dbReference type="PIRSR" id="PIRSR634016-3"/>
    </source>
</evidence>
<keyword evidence="10" id="KW-0031">Aminopeptidase</keyword>
<evidence type="ECO:0000256" key="11">
    <source>
        <dbReference type="SAM" id="Coils"/>
    </source>
</evidence>
<dbReference type="SUPFAM" id="SSF55486">
    <property type="entry name" value="Metalloproteases ('zincins'), catalytic domain"/>
    <property type="match status" value="1"/>
</dbReference>
<feature type="site" description="Transition state stabilizer" evidence="9">
    <location>
        <position position="428"/>
    </location>
</feature>
<dbReference type="SUPFAM" id="SSF63737">
    <property type="entry name" value="Leukotriene A4 hydrolase N-terminal domain"/>
    <property type="match status" value="1"/>
</dbReference>
<protein>
    <recommendedName>
        <fullName evidence="10">Aminopeptidase</fullName>
        <ecNumber evidence="10">3.4.11.-</ecNumber>
    </recommendedName>
</protein>
<dbReference type="AlphaFoldDB" id="A0A1E4U070"/>
<feature type="domain" description="Peptidase M1 membrane alanine aminopeptidase" evidence="12">
    <location>
        <begin position="262"/>
        <end position="497"/>
    </location>
</feature>
<dbReference type="Gene3D" id="2.60.40.1910">
    <property type="match status" value="1"/>
</dbReference>
<keyword evidence="3 8" id="KW-0479">Metal-binding</keyword>
<evidence type="ECO:0000256" key="5">
    <source>
        <dbReference type="ARBA" id="ARBA00022833"/>
    </source>
</evidence>
<dbReference type="Gene3D" id="1.10.390.10">
    <property type="entry name" value="Neutral Protease Domain 2"/>
    <property type="match status" value="1"/>
</dbReference>
<reference evidence="16" key="1">
    <citation type="submission" date="2016-05" db="EMBL/GenBank/DDBJ databases">
        <title>Comparative genomics of biotechnologically important yeasts.</title>
        <authorList>
            <consortium name="DOE Joint Genome Institute"/>
            <person name="Riley R."/>
            <person name="Haridas S."/>
            <person name="Wolfe K.H."/>
            <person name="Lopes M.R."/>
            <person name="Hittinger C.T."/>
            <person name="Goker M."/>
            <person name="Salamov A."/>
            <person name="Wisecaver J."/>
            <person name="Long T.M."/>
            <person name="Aerts A.L."/>
            <person name="Barry K."/>
            <person name="Choi C."/>
            <person name="Clum A."/>
            <person name="Coughlan A.Y."/>
            <person name="Deshpande S."/>
            <person name="Douglass A.P."/>
            <person name="Hanson S.J."/>
            <person name="Klenk H.-P."/>
            <person name="Labutti K."/>
            <person name="Lapidus A."/>
            <person name="Lindquist E."/>
            <person name="Lipzen A."/>
            <person name="Meier-Kolthoff J.P."/>
            <person name="Ohm R.A."/>
            <person name="Otillar R.P."/>
            <person name="Pangilinan J."/>
            <person name="Peng Y."/>
            <person name="Rokas A."/>
            <person name="Rosa C.A."/>
            <person name="Scheuner C."/>
            <person name="Sibirny A.A."/>
            <person name="Slot J.C."/>
            <person name="Stielow J.B."/>
            <person name="Sun H."/>
            <person name="Kurtzman C.P."/>
            <person name="Blackwell M."/>
            <person name="Grigoriev I.V."/>
            <person name="Jeffries T.W."/>
        </authorList>
    </citation>
    <scope>NUCLEOTIDE SEQUENCE [LARGE SCALE GENOMIC DNA]</scope>
    <source>
        <strain evidence="16">NRRL Y-2460</strain>
    </source>
</reference>
<evidence type="ECO:0000313" key="15">
    <source>
        <dbReference type="EMBL" id="ODV97396.1"/>
    </source>
</evidence>
<evidence type="ECO:0000313" key="16">
    <source>
        <dbReference type="Proteomes" id="UP000094236"/>
    </source>
</evidence>
<keyword evidence="2 10" id="KW-0645">Protease</keyword>
<dbReference type="EMBL" id="KV454012">
    <property type="protein sequence ID" value="ODV97396.1"/>
    <property type="molecule type" value="Genomic_DNA"/>
</dbReference>
<evidence type="ECO:0000256" key="3">
    <source>
        <dbReference type="ARBA" id="ARBA00022723"/>
    </source>
</evidence>
<keyword evidence="16" id="KW-1185">Reference proteome</keyword>
<dbReference type="InterPro" id="IPR042097">
    <property type="entry name" value="Aminopeptidase_N-like_N_sf"/>
</dbReference>
<evidence type="ECO:0000256" key="2">
    <source>
        <dbReference type="ARBA" id="ARBA00022670"/>
    </source>
</evidence>
<keyword evidence="11" id="KW-0175">Coiled coil</keyword>
<dbReference type="Pfam" id="PF11838">
    <property type="entry name" value="ERAP1_C"/>
    <property type="match status" value="1"/>
</dbReference>
<organism evidence="15 16">
    <name type="scientific">Pachysolen tannophilus NRRL Y-2460</name>
    <dbReference type="NCBI Taxonomy" id="669874"/>
    <lineage>
        <taxon>Eukaryota</taxon>
        <taxon>Fungi</taxon>
        <taxon>Dikarya</taxon>
        <taxon>Ascomycota</taxon>
        <taxon>Saccharomycotina</taxon>
        <taxon>Pichiomycetes</taxon>
        <taxon>Pachysolenaceae</taxon>
        <taxon>Pachysolen</taxon>
    </lineage>
</organism>
<name>A0A1E4U070_PACTA</name>
<dbReference type="InterPro" id="IPR027268">
    <property type="entry name" value="Peptidase_M4/M1_CTD_sf"/>
</dbReference>
<keyword evidence="5 8" id="KW-0862">Zinc</keyword>
<dbReference type="InterPro" id="IPR014782">
    <property type="entry name" value="Peptidase_M1_dom"/>
</dbReference>
<dbReference type="InterPro" id="IPR045357">
    <property type="entry name" value="Aminopeptidase_N-like_N"/>
</dbReference>
<dbReference type="InterPro" id="IPR050344">
    <property type="entry name" value="Peptidase_M1_aminopeptidases"/>
</dbReference>
<accession>A0A1E4U070</accession>
<dbReference type="CDD" id="cd09601">
    <property type="entry name" value="M1_APN-Q_like"/>
    <property type="match status" value="1"/>
</dbReference>
<dbReference type="Pfam" id="PF01433">
    <property type="entry name" value="Peptidase_M1"/>
    <property type="match status" value="1"/>
</dbReference>
<dbReference type="InterPro" id="IPR034016">
    <property type="entry name" value="M1_APN-typ"/>
</dbReference>
<feature type="active site" description="Proton acceptor" evidence="7">
    <location>
        <position position="339"/>
    </location>
</feature>
<evidence type="ECO:0000256" key="1">
    <source>
        <dbReference type="ARBA" id="ARBA00010136"/>
    </source>
</evidence>
<dbReference type="InterPro" id="IPR024571">
    <property type="entry name" value="ERAP1-like_C_dom"/>
</dbReference>
<feature type="domain" description="Aminopeptidase N-like N-terminal" evidence="14">
    <location>
        <begin position="18"/>
        <end position="222"/>
    </location>
</feature>
<dbReference type="Gene3D" id="2.60.40.1730">
    <property type="entry name" value="tricorn interacting facor f3 domain"/>
    <property type="match status" value="1"/>
</dbReference>
<dbReference type="STRING" id="669874.A0A1E4U070"/>
<keyword evidence="6 10" id="KW-0482">Metalloprotease</keyword>
<comment type="similarity">
    <text evidence="1 10">Belongs to the peptidase M1 family.</text>
</comment>
<dbReference type="Gene3D" id="1.25.50.20">
    <property type="match status" value="1"/>
</dbReference>
<dbReference type="EC" id="3.4.11.-" evidence="10"/>
<evidence type="ECO:0000256" key="10">
    <source>
        <dbReference type="RuleBase" id="RU364040"/>
    </source>
</evidence>
<feature type="binding site" evidence="8">
    <location>
        <position position="338"/>
    </location>
    <ligand>
        <name>Zn(2+)</name>
        <dbReference type="ChEBI" id="CHEBI:29105"/>
        <note>catalytic</note>
    </ligand>
</feature>
<feature type="coiled-coil region" evidence="11">
    <location>
        <begin position="917"/>
        <end position="947"/>
    </location>
</feature>
<dbReference type="OrthoDB" id="10031169at2759"/>
<dbReference type="GO" id="GO:0005854">
    <property type="term" value="C:nascent polypeptide-associated complex"/>
    <property type="evidence" value="ECO:0007669"/>
    <property type="project" value="EnsemblFungi"/>
</dbReference>
<dbReference type="GO" id="GO:0070006">
    <property type="term" value="F:metalloaminopeptidase activity"/>
    <property type="evidence" value="ECO:0007669"/>
    <property type="project" value="TreeGrafter"/>
</dbReference>
<evidence type="ECO:0000259" key="12">
    <source>
        <dbReference type="Pfam" id="PF01433"/>
    </source>
</evidence>
<feature type="binding site" evidence="8">
    <location>
        <position position="342"/>
    </location>
    <ligand>
        <name>Zn(2+)</name>
        <dbReference type="ChEBI" id="CHEBI:29105"/>
        <note>catalytic</note>
    </ligand>
</feature>
<dbReference type="GO" id="GO:0008270">
    <property type="term" value="F:zinc ion binding"/>
    <property type="evidence" value="ECO:0007669"/>
    <property type="project" value="UniProtKB-UniRule"/>
</dbReference>
<gene>
    <name evidence="15" type="ORF">PACTADRAFT_1963</name>
</gene>
<dbReference type="InterPro" id="IPR001930">
    <property type="entry name" value="Peptidase_M1"/>
</dbReference>
<dbReference type="GO" id="GO:0043171">
    <property type="term" value="P:peptide catabolic process"/>
    <property type="evidence" value="ECO:0007669"/>
    <property type="project" value="TreeGrafter"/>
</dbReference>
<evidence type="ECO:0000256" key="7">
    <source>
        <dbReference type="PIRSR" id="PIRSR634016-1"/>
    </source>
</evidence>
<dbReference type="GO" id="GO:0042277">
    <property type="term" value="F:peptide binding"/>
    <property type="evidence" value="ECO:0007669"/>
    <property type="project" value="TreeGrafter"/>
</dbReference>
<evidence type="ECO:0000256" key="9">
    <source>
        <dbReference type="PIRSR" id="PIRSR634016-4"/>
    </source>
</evidence>
<evidence type="ECO:0000256" key="4">
    <source>
        <dbReference type="ARBA" id="ARBA00022801"/>
    </source>
</evidence>
<feature type="domain" description="ERAP1-like C-terminal" evidence="13">
    <location>
        <begin position="572"/>
        <end position="909"/>
    </location>
</feature>
<sequence length="948" mass="108167">MSSSIDELPLVLANAFLPSNYKLDLEFTPTRPNFSGHLILDLVRNGKYVQDRDDEFSLSFDCSNIVITNALFISEGANLSEKAKVSYDRVKERVKIFLDSSFNNFSSLQDLQIDLKYMGKIKNILTFKDTTSGVFSTNYLNGVTGKADNYVISTHCQPKYAKLIFPCIDELTNKSTFQLNITTDPSFTCLSNSLVENVEILQNDNKKQKLVKFKKTLPMATSIFGFTVGNLDYVEKKVNLINGREIPIRVYTTIGELSEASYALNIVSLALPILESMIHHPFPLDKLDFVALPFLSDAAMENWGLIQIQKSYLLIDPDLIHDSLYSKQTMSIREVVVHELVHQWVGNLITFDEWNHIWLNESFATWLAYSCLQKLNLDEKDCKIWEYQSTHDLQSYLDNDSLPSSNPIFVKHSLKIITTQDALDNHSYHKGIFLLRMLGNLFSEKNDDDFDSLLQIIGNYLNVNQFKTIKPTDLWKFITESPLNTKKYDVSTFMHSWTRNPGFPIIKVSSNAENKVHLEQHRYLYGILVENTDLEDVPYHVPVTCKLSNGSIVRQLLVDRKLDLDLPSSELISLNPNYSNILRVQYQAEFYQNVSSAIKLNKLKTLDLVCILNDLSKLIAQEYQAVDDILGIFEILDALNAKTAVLEFNSLEIALKILQNITSAIVLVSGDSNKDLNNKLEKWQSKFISSLIKKLWSVHEIDYSKLTTVELNSRNELLMMSSKICPNESNQISKKLFKNLIHGPKSSVPPELLNSILTSVMKTASQKEYKEILALAKSPGTTVNNIIERPDHNAKGSIQTAAVLSLGYTTKPDLVLKTLNFVMTNIDTKLIELALIGLTFQKDLKNKLWDWYHLHFDSWFAKSLREGSDYSTQLRATLSNITKLVFGIMINDKKDLIILEKFVGEKTNSKLMEKFKLDEIFEEIKLANEEKIKLNSANDELLKWLNEH</sequence>
<dbReference type="PRINTS" id="PR00756">
    <property type="entry name" value="ALADIPTASE"/>
</dbReference>
<dbReference type="Proteomes" id="UP000094236">
    <property type="component" value="Unassembled WGS sequence"/>
</dbReference>
<evidence type="ECO:0000259" key="14">
    <source>
        <dbReference type="Pfam" id="PF17900"/>
    </source>
</evidence>
<dbReference type="GO" id="GO:0042254">
    <property type="term" value="P:ribosome biogenesis"/>
    <property type="evidence" value="ECO:0007669"/>
    <property type="project" value="EnsemblFungi"/>
</dbReference>
<dbReference type="GO" id="GO:1990593">
    <property type="term" value="F:nascent polypeptide-associated complex binding"/>
    <property type="evidence" value="ECO:0007669"/>
    <property type="project" value="EnsemblFungi"/>
</dbReference>
<dbReference type="GO" id="GO:0016020">
    <property type="term" value="C:membrane"/>
    <property type="evidence" value="ECO:0007669"/>
    <property type="project" value="TreeGrafter"/>
</dbReference>
<evidence type="ECO:0000259" key="13">
    <source>
        <dbReference type="Pfam" id="PF11838"/>
    </source>
</evidence>
<feature type="binding site" evidence="8">
    <location>
        <position position="361"/>
    </location>
    <ligand>
        <name>Zn(2+)</name>
        <dbReference type="ChEBI" id="CHEBI:29105"/>
        <note>catalytic</note>
    </ligand>
</feature>
<evidence type="ECO:0000256" key="6">
    <source>
        <dbReference type="ARBA" id="ARBA00023049"/>
    </source>
</evidence>
<dbReference type="PANTHER" id="PTHR11533">
    <property type="entry name" value="PROTEASE M1 ZINC METALLOPROTEASE"/>
    <property type="match status" value="1"/>
</dbReference>
<proteinExistence type="inferred from homology"/>
<dbReference type="PANTHER" id="PTHR11533:SF299">
    <property type="entry name" value="AMINOPEPTIDASE"/>
    <property type="match status" value="1"/>
</dbReference>
<dbReference type="GO" id="GO:0006508">
    <property type="term" value="P:proteolysis"/>
    <property type="evidence" value="ECO:0007669"/>
    <property type="project" value="UniProtKB-KW"/>
</dbReference>